<dbReference type="Proteomes" id="UP000281810">
    <property type="component" value="Chromosome"/>
</dbReference>
<dbReference type="RefSeq" id="WP_124803479.1">
    <property type="nucleotide sequence ID" value="NZ_CP034161.1"/>
</dbReference>
<dbReference type="AlphaFoldDB" id="A0A3G8Y798"/>
<gene>
    <name evidence="1" type="ORF">EIB74_12875</name>
</gene>
<name>A0A3G8Y798_9FLAO</name>
<evidence type="ECO:0008006" key="3">
    <source>
        <dbReference type="Google" id="ProtNLM"/>
    </source>
</evidence>
<reference evidence="2" key="1">
    <citation type="submission" date="2018-11" db="EMBL/GenBank/DDBJ databases">
        <title>Proposal to divide the Flavobacteriaceae and reorganize its genera based on Amino Acid Identity values calculated from whole genome sequences.</title>
        <authorList>
            <person name="Nicholson A.C."/>
            <person name="Gulvik C.A."/>
            <person name="Whitney A.M."/>
            <person name="Humrighouse B.W."/>
            <person name="Bell M."/>
            <person name="Holmes B."/>
            <person name="Steigerwalt A.B."/>
            <person name="Villarma A."/>
            <person name="Sheth M."/>
            <person name="Batra D."/>
            <person name="Pryor J."/>
            <person name="Bernardet J.-F."/>
            <person name="Hugo C."/>
            <person name="Kampfer P."/>
            <person name="Newman J.D."/>
            <person name="McQuiston J.R."/>
        </authorList>
    </citation>
    <scope>NUCLEOTIDE SEQUENCE [LARGE SCALE GENOMIC DNA]</scope>
    <source>
        <strain evidence="2">F5649</strain>
    </source>
</reference>
<accession>A0A3G8Y798</accession>
<proteinExistence type="predicted"/>
<dbReference type="OrthoDB" id="1496249at2"/>
<organism evidence="1 2">
    <name type="scientific">Epilithonimonas vandammei</name>
    <dbReference type="NCBI Taxonomy" id="2487072"/>
    <lineage>
        <taxon>Bacteria</taxon>
        <taxon>Pseudomonadati</taxon>
        <taxon>Bacteroidota</taxon>
        <taxon>Flavobacteriia</taxon>
        <taxon>Flavobacteriales</taxon>
        <taxon>Weeksellaceae</taxon>
        <taxon>Chryseobacterium group</taxon>
        <taxon>Epilithonimonas</taxon>
    </lineage>
</organism>
<sequence length="131" mass="14644">MTRRELLNQDFYNNGTEILGRWQSVDNPGDGWTPKLRGGYTSNINTTGVANSRFVEKGDFVKIDNITLGYSIDRNYIEKVGLSKLRVFGVVQNAITITKYTGLDPEMESNGMDYNGVPRQLTVTLGLNATF</sequence>
<evidence type="ECO:0000313" key="2">
    <source>
        <dbReference type="Proteomes" id="UP000281810"/>
    </source>
</evidence>
<dbReference type="EMBL" id="CP034161">
    <property type="protein sequence ID" value="AZI40793.1"/>
    <property type="molecule type" value="Genomic_DNA"/>
</dbReference>
<evidence type="ECO:0000313" key="1">
    <source>
        <dbReference type="EMBL" id="AZI40793.1"/>
    </source>
</evidence>
<keyword evidence="2" id="KW-1185">Reference proteome</keyword>
<protein>
    <recommendedName>
        <fullName evidence="3">TonB-dependent receptor</fullName>
    </recommendedName>
</protein>